<feature type="region of interest" description="Disordered" evidence="3">
    <location>
        <begin position="341"/>
        <end position="388"/>
    </location>
</feature>
<dbReference type="OrthoDB" id="46323at2759"/>
<reference evidence="5" key="2">
    <citation type="submission" date="2021-04" db="EMBL/GenBank/DDBJ databases">
        <authorList>
            <person name="Podell S."/>
        </authorList>
    </citation>
    <scope>NUCLEOTIDE SEQUENCE</scope>
    <source>
        <strain evidence="5">Hildebrandi</strain>
    </source>
</reference>
<feature type="compositionally biased region" description="Polar residues" evidence="3">
    <location>
        <begin position="135"/>
        <end position="144"/>
    </location>
</feature>
<feature type="transmembrane region" description="Helical" evidence="4">
    <location>
        <begin position="421"/>
        <end position="440"/>
    </location>
</feature>
<feature type="transmembrane region" description="Helical" evidence="4">
    <location>
        <begin position="910"/>
        <end position="931"/>
    </location>
</feature>
<dbReference type="Proteomes" id="UP000693970">
    <property type="component" value="Unassembled WGS sequence"/>
</dbReference>
<evidence type="ECO:0000313" key="6">
    <source>
        <dbReference type="Proteomes" id="UP000693970"/>
    </source>
</evidence>
<name>A0A9K3PLI8_9STRA</name>
<feature type="compositionally biased region" description="Low complexity" evidence="3">
    <location>
        <begin position="22"/>
        <end position="46"/>
    </location>
</feature>
<feature type="region of interest" description="Disordered" evidence="3">
    <location>
        <begin position="224"/>
        <end position="255"/>
    </location>
</feature>
<keyword evidence="4" id="KW-1133">Transmembrane helix</keyword>
<proteinExistence type="inferred from homology"/>
<feature type="compositionally biased region" description="Basic and acidic residues" evidence="3">
    <location>
        <begin position="61"/>
        <end position="71"/>
    </location>
</feature>
<evidence type="ECO:0000256" key="3">
    <source>
        <dbReference type="SAM" id="MobiDB-lite"/>
    </source>
</evidence>
<dbReference type="GO" id="GO:0008381">
    <property type="term" value="F:mechanosensitive monoatomic ion channel activity"/>
    <property type="evidence" value="ECO:0007669"/>
    <property type="project" value="TreeGrafter"/>
</dbReference>
<dbReference type="EMBL" id="JAGRRH010000017">
    <property type="protein sequence ID" value="KAG7351925.1"/>
    <property type="molecule type" value="Genomic_DNA"/>
</dbReference>
<feature type="region of interest" description="Disordered" evidence="3">
    <location>
        <begin position="1"/>
        <end position="210"/>
    </location>
</feature>
<sequence length="1174" mass="131670">MSSSTHEAGDTVSAHKQQQEFSAPSSDPSQQLSSSSPHSGKPSKPSLVNSDPPTQPFADTTTKHDEKKSVDSTDGGLPQRGSILRKGRKDEEQGAEHHPDVKVSFSNPTFSHRDSDSDNESNIDVEIPHVLSDLTIGSNRNGSLTLDRKTNQADPETLTTEEETRIYNLNDLLESTKEGPDEAAVLSSLERRRSSSKHQFTSPNMHENMLPRVPDELLLNLHESDREKQEDSDDDSNNDTALAPPQQKNVVHGDSDDLRILADRLAGIPLLAGNMGGNDGGGGTEPSRRQLLLQKQSGASQSDDSKISRDANSNENNDKGSVKLARAGVDRYHNNAALIFPTKRRSSASPRMSDPDIELAGVNDYKSDDDDDPSSKKKRKPKRSTLQRIREARRRAKVDFDFFMEFMEPHKPVIWKRFWQVTWSVMVPSLVLASVLFYGFDNPPVGYALTPCNDSSVTATEPESLFPNLNDRLSIAPRPVIVTSLAPTATNETYAPTISQAPSAVPTRAPTFSIFERDIALCIDEEMSLQKASASWWILFLGCRQAVMLSVATFLQLLIIDFLTLRTRVFPRVIGTQMSLAIAQSKGWPFVLFMLALLDLMFLFGDRRIARHWLFWQKFISLMNATNPSGNVTDAHFYKLIIYISLALSVAVTAKRTLMGNFVGNRVVVSYREDLSKIIKKCLLISEVAALASFPQRIARRNIVQKYDSFGKMYVKPLGKGSSSDEYSSDSDGDDEVSKVATQFMDTLPFGRSVNSRNPAFTGSFESDILEMLDEWEEPELSHEDTKKVKTTDVLFFRRALGFIDNEYPFSPAFGRASTREECINSSQKIFEKLKTGRRQVLNFTALCEITKSDDGTLDKTKIRDLIKVFRPNRVGEISKIDFVRSVDSVYKQLRLLLANIRNSSQIDNAYERIVSCVFYVIVGFVILAAFGFDINSIFLLLSSILVSFAFMIGSASSKYMEGILLILVRKPYNIGDRVAFLDPNSTVDTKGPPAGGWVVERVDLYTTTVRLGTTREYATFTNGSLANSKIINMKRSDKPNIFMHLKFTSNVTRKQLEEFKIGMTKFIKDRPREWIRINGFRCTRVETEQQFLEYLLIVQHRESWQSFSAIQDSQGDVFIHALHLQKELGMEYIAPKVPIEMLGGEHPPHSQPSFQVVSQPQYTSLSEGHQKVI</sequence>
<comment type="caution">
    <text evidence="5">The sequence shown here is derived from an EMBL/GenBank/DDBJ whole genome shotgun (WGS) entry which is preliminary data.</text>
</comment>
<reference evidence="5" key="1">
    <citation type="journal article" date="2021" name="Sci. Rep.">
        <title>Diploid genomic architecture of Nitzschia inconspicua, an elite biomass production diatom.</title>
        <authorList>
            <person name="Oliver A."/>
            <person name="Podell S."/>
            <person name="Pinowska A."/>
            <person name="Traller J.C."/>
            <person name="Smith S.R."/>
            <person name="McClure R."/>
            <person name="Beliaev A."/>
            <person name="Bohutskyi P."/>
            <person name="Hill E.A."/>
            <person name="Rabines A."/>
            <person name="Zheng H."/>
            <person name="Allen L.Z."/>
            <person name="Kuo A."/>
            <person name="Grigoriev I.V."/>
            <person name="Allen A.E."/>
            <person name="Hazlebeck D."/>
            <person name="Allen E.E."/>
        </authorList>
    </citation>
    <scope>NUCLEOTIDE SEQUENCE</scope>
    <source>
        <strain evidence="5">Hildebrandi</strain>
    </source>
</reference>
<keyword evidence="6" id="KW-1185">Reference proteome</keyword>
<evidence type="ECO:0000313" key="5">
    <source>
        <dbReference type="EMBL" id="KAG7351925.1"/>
    </source>
</evidence>
<dbReference type="AlphaFoldDB" id="A0A9K3PLI8"/>
<evidence type="ECO:0000256" key="4">
    <source>
        <dbReference type="SAM" id="Phobius"/>
    </source>
</evidence>
<dbReference type="GO" id="GO:0006820">
    <property type="term" value="P:monoatomic anion transport"/>
    <property type="evidence" value="ECO:0007669"/>
    <property type="project" value="TreeGrafter"/>
</dbReference>
<gene>
    <name evidence="5" type="ORF">IV203_007973</name>
</gene>
<protein>
    <submittedName>
        <fullName evidence="5">Mechanosensitive ion channel</fullName>
    </submittedName>
</protein>
<dbReference type="PANTHER" id="PTHR31618">
    <property type="entry name" value="MECHANOSENSITIVE ION CHANNEL PROTEIN 5"/>
    <property type="match status" value="1"/>
</dbReference>
<feature type="transmembrane region" description="Helical" evidence="4">
    <location>
        <begin position="536"/>
        <end position="565"/>
    </location>
</feature>
<comment type="similarity">
    <text evidence="2">Belongs to the MscS (TC 1.A.23) family.</text>
</comment>
<evidence type="ECO:0000256" key="1">
    <source>
        <dbReference type="ARBA" id="ARBA00004141"/>
    </source>
</evidence>
<keyword evidence="4" id="KW-0472">Membrane</keyword>
<feature type="transmembrane region" description="Helical" evidence="4">
    <location>
        <begin position="937"/>
        <end position="956"/>
    </location>
</feature>
<keyword evidence="4" id="KW-0812">Transmembrane</keyword>
<comment type="subcellular location">
    <subcellularLocation>
        <location evidence="1">Membrane</location>
        <topology evidence="1">Multi-pass membrane protein</topology>
    </subcellularLocation>
</comment>
<organism evidence="5 6">
    <name type="scientific">Nitzschia inconspicua</name>
    <dbReference type="NCBI Taxonomy" id="303405"/>
    <lineage>
        <taxon>Eukaryota</taxon>
        <taxon>Sar</taxon>
        <taxon>Stramenopiles</taxon>
        <taxon>Ochrophyta</taxon>
        <taxon>Bacillariophyta</taxon>
        <taxon>Bacillariophyceae</taxon>
        <taxon>Bacillariophycidae</taxon>
        <taxon>Bacillariales</taxon>
        <taxon>Bacillariaceae</taxon>
        <taxon>Nitzschia</taxon>
    </lineage>
</organism>
<dbReference type="GO" id="GO:0005886">
    <property type="term" value="C:plasma membrane"/>
    <property type="evidence" value="ECO:0007669"/>
    <property type="project" value="TreeGrafter"/>
</dbReference>
<feature type="transmembrane region" description="Helical" evidence="4">
    <location>
        <begin position="586"/>
        <end position="605"/>
    </location>
</feature>
<feature type="compositionally biased region" description="Basic residues" evidence="3">
    <location>
        <begin position="376"/>
        <end position="388"/>
    </location>
</feature>
<dbReference type="InterPro" id="IPR016688">
    <property type="entry name" value="MscS-like_plants/fungi"/>
</dbReference>
<feature type="compositionally biased region" description="Basic and acidic residues" evidence="3">
    <location>
        <begin position="88"/>
        <end position="101"/>
    </location>
</feature>
<accession>A0A9K3PLI8</accession>
<feature type="compositionally biased region" description="Polar residues" evidence="3">
    <location>
        <begin position="47"/>
        <end position="60"/>
    </location>
</feature>
<dbReference type="PANTHER" id="PTHR31618:SF1">
    <property type="entry name" value="EF-HAND DOMAIN-CONTAINING PROTEIN"/>
    <property type="match status" value="1"/>
</dbReference>
<feature type="region of interest" description="Disordered" evidence="3">
    <location>
        <begin position="294"/>
        <end position="322"/>
    </location>
</feature>
<evidence type="ECO:0000256" key="2">
    <source>
        <dbReference type="ARBA" id="ARBA00008017"/>
    </source>
</evidence>